<feature type="domain" description="C2H2-type" evidence="3">
    <location>
        <begin position="2322"/>
        <end position="2351"/>
    </location>
</feature>
<dbReference type="EMBL" id="CAXAMN010022684">
    <property type="protein sequence ID" value="CAK9071856.1"/>
    <property type="molecule type" value="Genomic_DNA"/>
</dbReference>
<keyword evidence="1" id="KW-0479">Metal-binding</keyword>
<keyword evidence="5" id="KW-1185">Reference proteome</keyword>
<dbReference type="InterPro" id="IPR013087">
    <property type="entry name" value="Znf_C2H2_type"/>
</dbReference>
<name>A0ABP0P831_9DINO</name>
<evidence type="ECO:0000313" key="4">
    <source>
        <dbReference type="EMBL" id="CAK9071856.1"/>
    </source>
</evidence>
<dbReference type="InterPro" id="IPR005135">
    <property type="entry name" value="Endo/exonuclease/phosphatase"/>
</dbReference>
<dbReference type="Pfam" id="PF03372">
    <property type="entry name" value="Exo_endo_phos"/>
    <property type="match status" value="1"/>
</dbReference>
<evidence type="ECO:0000256" key="2">
    <source>
        <dbReference type="SAM" id="MobiDB-lite"/>
    </source>
</evidence>
<dbReference type="SUPFAM" id="SSF56219">
    <property type="entry name" value="DNase I-like"/>
    <property type="match status" value="1"/>
</dbReference>
<evidence type="ECO:0000313" key="5">
    <source>
        <dbReference type="Proteomes" id="UP001642484"/>
    </source>
</evidence>
<dbReference type="PANTHER" id="PTHR47027:SF20">
    <property type="entry name" value="REVERSE TRANSCRIPTASE-LIKE PROTEIN WITH RNA-DIRECTED DNA POLYMERASE DOMAIN"/>
    <property type="match status" value="1"/>
</dbReference>
<dbReference type="PROSITE" id="PS00028">
    <property type="entry name" value="ZINC_FINGER_C2H2_1"/>
    <property type="match status" value="1"/>
</dbReference>
<keyword evidence="1" id="KW-0862">Zinc</keyword>
<proteinExistence type="predicted"/>
<dbReference type="Gene3D" id="3.20.20.140">
    <property type="entry name" value="Metal-dependent hydrolases"/>
    <property type="match status" value="1"/>
</dbReference>
<dbReference type="PROSITE" id="PS50157">
    <property type="entry name" value="ZINC_FINGER_C2H2_2"/>
    <property type="match status" value="1"/>
</dbReference>
<evidence type="ECO:0000259" key="3">
    <source>
        <dbReference type="PROSITE" id="PS50157"/>
    </source>
</evidence>
<feature type="region of interest" description="Disordered" evidence="2">
    <location>
        <begin position="149"/>
        <end position="174"/>
    </location>
</feature>
<comment type="caution">
    <text evidence="4">The sequence shown here is derived from an EMBL/GenBank/DDBJ whole genome shotgun (WGS) entry which is preliminary data.</text>
</comment>
<dbReference type="Proteomes" id="UP001642484">
    <property type="component" value="Unassembled WGS sequence"/>
</dbReference>
<feature type="compositionally biased region" description="Polar residues" evidence="2">
    <location>
        <begin position="158"/>
        <end position="174"/>
    </location>
</feature>
<dbReference type="PANTHER" id="PTHR47027">
    <property type="entry name" value="REVERSE TRANSCRIPTASE DOMAIN-CONTAINING PROTEIN"/>
    <property type="match status" value="1"/>
</dbReference>
<keyword evidence="1" id="KW-0863">Zinc-finger</keyword>
<accession>A0ABP0P831</accession>
<dbReference type="Gene3D" id="3.60.10.10">
    <property type="entry name" value="Endonuclease/exonuclease/phosphatase"/>
    <property type="match status" value="1"/>
</dbReference>
<dbReference type="InterPro" id="IPR036691">
    <property type="entry name" value="Endo/exonu/phosph_ase_sf"/>
</dbReference>
<reference evidence="4 5" key="1">
    <citation type="submission" date="2024-02" db="EMBL/GenBank/DDBJ databases">
        <authorList>
            <person name="Chen Y."/>
            <person name="Shah S."/>
            <person name="Dougan E. K."/>
            <person name="Thang M."/>
            <person name="Chan C."/>
        </authorList>
    </citation>
    <scope>NUCLEOTIDE SEQUENCE [LARGE SCALE GENOMIC DNA]</scope>
</reference>
<protein>
    <recommendedName>
        <fullName evidence="3">C2H2-type domain-containing protein</fullName>
    </recommendedName>
</protein>
<evidence type="ECO:0000256" key="1">
    <source>
        <dbReference type="PROSITE-ProRule" id="PRU00042"/>
    </source>
</evidence>
<sequence length="2634" mass="298206">MAFNGHATRTQEVQCPVETFLAPHPFRDLGSWCQVQGQPMNVDHFRVFPLAYEIYQNIPSLLMVENCRGMDVPIAVRYESPEHVLLLTYVATQSLQVYNIIQWVGLHADINYDLEIARNGVLVNQYRMTTFRPGDLLLIRAHPYDGSTTETGFSSGSMPGSSQVTWSSQEGSGDGSLQLQFPQIAEEEMVDDDHVGFFQWRGPPFHGANPRTPQPGQAPGRTPDEALWEVNTRMHGLDLIQHDMGAFLWARERWPPLIIHATWVNGYFVEPMGEGGISQRELIVAVRRAVQNAVPPWEMLEFGFVRPQPTPWQAQDLDGMHLLAVPRALRAYEVAVLLVIEQIRDGRSTITLRPLLATRRQNKWSLLQIVGLDQDCADQVCSVRCGAIHPLGSQWVLLESWMRIDIEVGEYQDQCGEPLARMDLGSPPIHEDTSTFGDAASFLQFPFSGSSRPNHDDGTLMMLEEEEMTSFSQAPLDVPELPVEVAVLADWEVTRVWAAAVDAGFLRLFREPDRERTLTVYNLVDSDTSNVPYLLPWFGGMSFISAIQQAWPDLQDGQWDFQAFWPDTTLVAQPPGCVVVLAPQDQLFAHAEPRCWYVEYILQLEDHCASYAEVEFIEPEVRVRDVLARRSVTAQALSGEMRIEHNGVLLQPFHRLIVQHGDVLTIVVSRRAVQRLQGGRWDPAVDGQIALYGWMAVLYAGMGILRGAINFYHDERWLRRQMRRLWVDFRERAFMQVQLHPTAYVSTLLQKFALLVVVDLGPPGTNTPVVMESSDEDSIPLLSTHILAFRLWRQTSRPRLLHIWRTWQQDEELRPVSLWHNGVAVEQDDDFPVEAGDYFFVKAAPRGCKRPRLDQQIARMSRQMVSGRSLMQRHRIRREISDVYEVYQRYSPFPSIFRCAPGHWLTGLRSCILDHLGAMWLDTDRTNALILEVKPQPAGRPMGEKMVVLAMPGSYMPTQSVILVGLYFSDVQYKQVLVIPHLLTRLQFIQELGLTKECGKYGISRCLIQVGFAPWEQQDPHARLLAHSSYLQVWVDGQDPGSCQDNAPDEGMSSQGSDDQALLQVTWPGQEVLALQKLSPPGNPVRFHPWVEDDEDEAGGGHYDPRCDNDFWLEFIQGTTNTSRASVHAENETHVEAVRSQQAALPLQNSTYSQEATKMEEMRSSAEVGRQLSAFVDNFLEVKELWFYLDGSKDEYGTGAAVTLWAWGEEWIPQKEADEEVAATLAGWQDQRAPGAEVALKGTIMSCNVLNIALAALQETRLKNLAFRDDHYMIRCHPAERGHGGVMLALNTLFFQIIEADGQVRRIHEDQWTVVASSHRFILTRLWTGSVDLLIANLHVPHSGHTVAELTDFWETVQRAIPDHLRGKEMILMGDFNARVGQVTSTAIGAWGGDDESIAGGLLHEFLLRQGLFLPATFEGIHEGPTYTWIHRNGAKARLDYVAIPLKWTTTRLRTWNDFGLQAHQHLHDHLATCMQLTATIGGSPELTRSRRAPPREKLDALHGPFVMRQVVDTMAPIPWNLDMHQHAHELVKRFNQGIQTVLPLRGRFHRKPYLATDTKDAIIVKAAWRKTMLQLQTWMKQHSLRTCFCAWAQSAQSPSWEWLAAFERLMGRHWAHAMKHFRQVRNQTTTLLRRDANHFFDQLKQSWGEVDCSGSTRELWQKVKMYLPKMQMRREVRSAQQQEAMREQWEPHLCLLEAGTPTQLKELYEEVLAKPQEKEENCVHHFADLPTLTAIEVSLRRTKPGKASGPDGLESTWLHCAAGAMGTWVYDAVLKMMYTMNEPIQWKGGTLYMLPKVIQPTEPSQFRGVMLLGVLVRRIHALFRDALMAQVSEQSPPGQLGGFPHQECLFGSLYVRTLMRRAYQAKLPSAILFVDLRAAFHSLVRELVLGKDLGGHVDLMALQETLKKEGFEDDLIHKMTHSHGVLPEGPLKALMRELHGYTWSTIHGRGVRTARGSRPGSPLADALFHCLMSPIVAKIETHLQARPQQRHARETLGTQAVQVVWADDLAVPLLAMSNAEMEAEIKYAFGVVFDIFHEYGMTLNTSRGKTEVLVTYAGPEARAFPERLRREPQMTVQVGTSSSTMCLVLGNAYKHLGTTMAAAGRLHLEVKRRVGQAWGAFRQLARPVFLNKALKESTRIFLLETLVFTKLLYGCGSWNGLTLADEHKLSVCYLGLLRRTLGQVKTHDAEVLSDLAILQRTGCAPIMVRISQQRFLLVARVARFAPSFVHEELLREEAEMAQSWRGMVTEDLGWLHAMVDLSTWGTTLPALWEAWQHQKPGWQHVLRKAVQKYRCIMHLLHTAPVERGEEEETLQDLWMKVHCKCHCGQGFASLKALRMHQTTAHSWRTPISGYLHGATCPVCLRHYWTKNRLRIHLRYVSRKGIGNICASWLQTFGVSEEAREGLPADSFVALKGACRVEAVQLHGPRVFGATVDDVTTLEQNFLDLKEELERSGVSFHPDPDFLQAIGEECAQAAATGNAVQTFYQQWEDVDMGILLGMVFLWGTQGDLDEKGMHWWRTCLMSEPQGRTLVQLHDWAVMIQKAWQVHNERPSRPPYRGPQKGFVNAHTHSTQMLGRGLVSPLPLDLWILQMLAVTGAAVEKFESRAKAAYVAALFCGVECLMSGGRIIASC</sequence>
<gene>
    <name evidence="4" type="ORF">CCMP2556_LOCUS35324</name>
</gene>
<organism evidence="4 5">
    <name type="scientific">Durusdinium trenchii</name>
    <dbReference type="NCBI Taxonomy" id="1381693"/>
    <lineage>
        <taxon>Eukaryota</taxon>
        <taxon>Sar</taxon>
        <taxon>Alveolata</taxon>
        <taxon>Dinophyceae</taxon>
        <taxon>Suessiales</taxon>
        <taxon>Symbiodiniaceae</taxon>
        <taxon>Durusdinium</taxon>
    </lineage>
</organism>